<dbReference type="CDD" id="cd19411">
    <property type="entry name" value="MCP2201-like_sensor"/>
    <property type="match status" value="1"/>
</dbReference>
<feature type="transmembrane region" description="Helical" evidence="7">
    <location>
        <begin position="188"/>
        <end position="208"/>
    </location>
</feature>
<dbReference type="InterPro" id="IPR047347">
    <property type="entry name" value="YvaQ-like_sensor"/>
</dbReference>
<gene>
    <name evidence="10" type="ORF">ACIPSN_20995</name>
</gene>
<sequence>MKNYKIGTRLAGGFGLLIALSLVMLTSGIYQLNRVSSSTQQMMQEPLRKERLASDWHAALVAGIQRGMAVARSNDDSLVELFTAENERVSKENSKRQEQFTSLISTPEEKTLFDKVGEYRQVYLEKRDAIITEKGAGNFERARTLFDNDFVPASKDYLASVEALRDHQRASIDKMGQDISAGASRGDLILAITGVLSAIIGVLIAWILTRSIVQPLAHAVRATQAVAAGDLTHNVQPEGRDEAAQLLHALQDMTVRLRAIVGEVRQGSESIAGASSQLAAGNIDLSSRTEEQASALQETAASIEQLSSTVRQNADNARQANQLAQSTTQQAQSGGQLVTEVVETMGAIDSSSKKIVDIIGVIDSIAFQTNILALNAAVEAARAGEQGRGFAVVASEVRSLAQRSASAAKEIKELIDRSVQTVEAGNRLVVQAGASIQDIVNGVRKVSDLVGEISSASNEQTMGIEQVNVAVNQMEVTTQQNASLVNEASSATQSLQQQAAQLAETVSQFRLGNSHQNARPPVAAPSLTLKPALAAPGKSSTSTGDGDWTSF</sequence>
<evidence type="ECO:0000256" key="4">
    <source>
        <dbReference type="ARBA" id="ARBA00029447"/>
    </source>
</evidence>
<dbReference type="PANTHER" id="PTHR43531:SF14">
    <property type="entry name" value="METHYL-ACCEPTING CHEMOTAXIS PROTEIN I-RELATED"/>
    <property type="match status" value="1"/>
</dbReference>
<dbReference type="GeneID" id="90770053"/>
<keyword evidence="7" id="KW-0472">Membrane</keyword>
<keyword evidence="1" id="KW-0488">Methylation</keyword>
<dbReference type="Gene3D" id="1.10.287.950">
    <property type="entry name" value="Methyl-accepting chemotaxis protein"/>
    <property type="match status" value="1"/>
</dbReference>
<evidence type="ECO:0000313" key="10">
    <source>
        <dbReference type="EMBL" id="MFJ5323785.1"/>
    </source>
</evidence>
<dbReference type="CDD" id="cd06225">
    <property type="entry name" value="HAMP"/>
    <property type="match status" value="1"/>
</dbReference>
<dbReference type="Pfam" id="PF00672">
    <property type="entry name" value="HAMP"/>
    <property type="match status" value="1"/>
</dbReference>
<evidence type="ECO:0000313" key="11">
    <source>
        <dbReference type="Proteomes" id="UP001617714"/>
    </source>
</evidence>
<evidence type="ECO:0000256" key="5">
    <source>
        <dbReference type="PROSITE-ProRule" id="PRU00284"/>
    </source>
</evidence>
<keyword evidence="3 5" id="KW-0807">Transducer</keyword>
<keyword evidence="7" id="KW-0812">Transmembrane</keyword>
<dbReference type="InterPro" id="IPR051310">
    <property type="entry name" value="MCP_chemotaxis"/>
</dbReference>
<dbReference type="SMART" id="SM00283">
    <property type="entry name" value="MA"/>
    <property type="match status" value="1"/>
</dbReference>
<keyword evidence="11" id="KW-1185">Reference proteome</keyword>
<keyword evidence="7" id="KW-1133">Transmembrane helix</keyword>
<evidence type="ECO:0000256" key="1">
    <source>
        <dbReference type="ARBA" id="ARBA00022481"/>
    </source>
</evidence>
<proteinExistence type="inferred from homology"/>
<feature type="domain" description="Methyl-accepting transducer" evidence="8">
    <location>
        <begin position="267"/>
        <end position="496"/>
    </location>
</feature>
<dbReference type="PANTHER" id="PTHR43531">
    <property type="entry name" value="PROTEIN ICFG"/>
    <property type="match status" value="1"/>
</dbReference>
<dbReference type="RefSeq" id="WP_039488003.1">
    <property type="nucleotide sequence ID" value="NZ_CP087392.1"/>
</dbReference>
<feature type="region of interest" description="Disordered" evidence="6">
    <location>
        <begin position="530"/>
        <end position="551"/>
    </location>
</feature>
<organism evidence="10 11">
    <name type="scientific">Pectobacterium parvum</name>
    <dbReference type="NCBI Taxonomy" id="2778550"/>
    <lineage>
        <taxon>Bacteria</taxon>
        <taxon>Pseudomonadati</taxon>
        <taxon>Pseudomonadota</taxon>
        <taxon>Gammaproteobacteria</taxon>
        <taxon>Enterobacterales</taxon>
        <taxon>Pectobacteriaceae</taxon>
        <taxon>Pectobacterium</taxon>
    </lineage>
</organism>
<dbReference type="Pfam" id="PF00015">
    <property type="entry name" value="MCPsignal"/>
    <property type="match status" value="1"/>
</dbReference>
<dbReference type="EMBL" id="JBIXKD010000036">
    <property type="protein sequence ID" value="MFJ5323785.1"/>
    <property type="molecule type" value="Genomic_DNA"/>
</dbReference>
<keyword evidence="2" id="KW-0145">Chemotaxis</keyword>
<evidence type="ECO:0000256" key="3">
    <source>
        <dbReference type="ARBA" id="ARBA00023224"/>
    </source>
</evidence>
<dbReference type="PRINTS" id="PR00260">
    <property type="entry name" value="CHEMTRNSDUCR"/>
</dbReference>
<feature type="compositionally biased region" description="Low complexity" evidence="6">
    <location>
        <begin position="539"/>
        <end position="551"/>
    </location>
</feature>
<dbReference type="Pfam" id="PF12729">
    <property type="entry name" value="4HB_MCP_1"/>
    <property type="match status" value="1"/>
</dbReference>
<evidence type="ECO:0000259" key="8">
    <source>
        <dbReference type="PROSITE" id="PS50111"/>
    </source>
</evidence>
<dbReference type="InterPro" id="IPR004089">
    <property type="entry name" value="MCPsignal_dom"/>
</dbReference>
<feature type="transmembrane region" description="Helical" evidence="7">
    <location>
        <begin position="12"/>
        <end position="33"/>
    </location>
</feature>
<dbReference type="CDD" id="cd11386">
    <property type="entry name" value="MCP_signal"/>
    <property type="match status" value="1"/>
</dbReference>
<accession>A0ABW8G3V2</accession>
<reference evidence="10 11" key="1">
    <citation type="submission" date="2024-10" db="EMBL/GenBank/DDBJ databases">
        <authorList>
            <person name="Lu C.-H."/>
        </authorList>
    </citation>
    <scope>NUCLEOTIDE SEQUENCE [LARGE SCALE GENOMIC DNA]</scope>
    <source>
        <strain evidence="10 11">22QBSP01-2</strain>
    </source>
</reference>
<dbReference type="InterPro" id="IPR003660">
    <property type="entry name" value="HAMP_dom"/>
</dbReference>
<evidence type="ECO:0000256" key="6">
    <source>
        <dbReference type="SAM" id="MobiDB-lite"/>
    </source>
</evidence>
<dbReference type="Proteomes" id="UP001617714">
    <property type="component" value="Unassembled WGS sequence"/>
</dbReference>
<dbReference type="SUPFAM" id="SSF58104">
    <property type="entry name" value="Methyl-accepting chemotaxis protein (MCP) signaling domain"/>
    <property type="match status" value="1"/>
</dbReference>
<feature type="domain" description="HAMP" evidence="9">
    <location>
        <begin position="210"/>
        <end position="262"/>
    </location>
</feature>
<evidence type="ECO:0000256" key="7">
    <source>
        <dbReference type="SAM" id="Phobius"/>
    </source>
</evidence>
<dbReference type="PROSITE" id="PS50111">
    <property type="entry name" value="CHEMOTAXIS_TRANSDUC_2"/>
    <property type="match status" value="1"/>
</dbReference>
<protein>
    <submittedName>
        <fullName evidence="10">Methyl-accepting chemotaxis protein</fullName>
    </submittedName>
</protein>
<dbReference type="InterPro" id="IPR004090">
    <property type="entry name" value="Chemotax_Me-accpt_rcpt"/>
</dbReference>
<evidence type="ECO:0000259" key="9">
    <source>
        <dbReference type="PROSITE" id="PS50885"/>
    </source>
</evidence>
<name>A0ABW8G3V2_9GAMM</name>
<evidence type="ECO:0000256" key="2">
    <source>
        <dbReference type="ARBA" id="ARBA00022500"/>
    </source>
</evidence>
<comment type="similarity">
    <text evidence="4">Belongs to the methyl-accepting chemotaxis (MCP) protein family.</text>
</comment>
<dbReference type="SMART" id="SM00304">
    <property type="entry name" value="HAMP"/>
    <property type="match status" value="1"/>
</dbReference>
<dbReference type="InterPro" id="IPR024478">
    <property type="entry name" value="HlyB_4HB_MCP"/>
</dbReference>
<dbReference type="PROSITE" id="PS50885">
    <property type="entry name" value="HAMP"/>
    <property type="match status" value="1"/>
</dbReference>
<comment type="caution">
    <text evidence="10">The sequence shown here is derived from an EMBL/GenBank/DDBJ whole genome shotgun (WGS) entry which is preliminary data.</text>
</comment>